<dbReference type="SUPFAM" id="SSF81383">
    <property type="entry name" value="F-box domain"/>
    <property type="match status" value="1"/>
</dbReference>
<dbReference type="AlphaFoldDB" id="A0A067D623"/>
<protein>
    <recommendedName>
        <fullName evidence="1">F-box domain-containing protein</fullName>
    </recommendedName>
</protein>
<proteinExistence type="predicted"/>
<dbReference type="KEGG" id="spar:SPRG_00526"/>
<dbReference type="VEuPathDB" id="FungiDB:SPRG_00526"/>
<organism evidence="2 3">
    <name type="scientific">Saprolegnia parasitica (strain CBS 223.65)</name>
    <dbReference type="NCBI Taxonomy" id="695850"/>
    <lineage>
        <taxon>Eukaryota</taxon>
        <taxon>Sar</taxon>
        <taxon>Stramenopiles</taxon>
        <taxon>Oomycota</taxon>
        <taxon>Saprolegniomycetes</taxon>
        <taxon>Saprolegniales</taxon>
        <taxon>Saprolegniaceae</taxon>
        <taxon>Saprolegnia</taxon>
    </lineage>
</organism>
<feature type="domain" description="F-box" evidence="1">
    <location>
        <begin position="220"/>
        <end position="253"/>
    </location>
</feature>
<dbReference type="Pfam" id="PF12937">
    <property type="entry name" value="F-box-like"/>
    <property type="match status" value="1"/>
</dbReference>
<dbReference type="InterPro" id="IPR001810">
    <property type="entry name" value="F-box_dom"/>
</dbReference>
<name>A0A067D623_SAPPC</name>
<dbReference type="Gene3D" id="1.20.1280.50">
    <property type="match status" value="1"/>
</dbReference>
<dbReference type="InterPro" id="IPR011009">
    <property type="entry name" value="Kinase-like_dom_sf"/>
</dbReference>
<dbReference type="Proteomes" id="UP000030745">
    <property type="component" value="Unassembled WGS sequence"/>
</dbReference>
<dbReference type="GeneID" id="24123164"/>
<accession>A0A067D623</accession>
<dbReference type="InterPro" id="IPR036047">
    <property type="entry name" value="F-box-like_dom_sf"/>
</dbReference>
<evidence type="ECO:0000313" key="3">
    <source>
        <dbReference type="Proteomes" id="UP000030745"/>
    </source>
</evidence>
<keyword evidence="3" id="KW-1185">Reference proteome</keyword>
<evidence type="ECO:0000313" key="2">
    <source>
        <dbReference type="EMBL" id="KDO34462.1"/>
    </source>
</evidence>
<dbReference type="OMA" id="DELMPRT"/>
<evidence type="ECO:0000259" key="1">
    <source>
        <dbReference type="Pfam" id="PF12937"/>
    </source>
</evidence>
<dbReference type="RefSeq" id="XP_012194143.1">
    <property type="nucleotide sequence ID" value="XM_012338753.1"/>
</dbReference>
<dbReference type="OrthoDB" id="2095648at2759"/>
<dbReference type="SUPFAM" id="SSF56112">
    <property type="entry name" value="Protein kinase-like (PK-like)"/>
    <property type="match status" value="1"/>
</dbReference>
<reference evidence="2 3" key="1">
    <citation type="journal article" date="2013" name="PLoS Genet.">
        <title>Distinctive expansion of potential virulence genes in the genome of the oomycete fish pathogen Saprolegnia parasitica.</title>
        <authorList>
            <person name="Jiang R.H."/>
            <person name="de Bruijn I."/>
            <person name="Haas B.J."/>
            <person name="Belmonte R."/>
            <person name="Lobach L."/>
            <person name="Christie J."/>
            <person name="van den Ackerveken G."/>
            <person name="Bottin A."/>
            <person name="Bulone V."/>
            <person name="Diaz-Moreno S.M."/>
            <person name="Dumas B."/>
            <person name="Fan L."/>
            <person name="Gaulin E."/>
            <person name="Govers F."/>
            <person name="Grenville-Briggs L.J."/>
            <person name="Horner N.R."/>
            <person name="Levin J.Z."/>
            <person name="Mammella M."/>
            <person name="Meijer H.J."/>
            <person name="Morris P."/>
            <person name="Nusbaum C."/>
            <person name="Oome S."/>
            <person name="Phillips A.J."/>
            <person name="van Rooyen D."/>
            <person name="Rzeszutek E."/>
            <person name="Saraiva M."/>
            <person name="Secombes C.J."/>
            <person name="Seidl M.F."/>
            <person name="Snel B."/>
            <person name="Stassen J.H."/>
            <person name="Sykes S."/>
            <person name="Tripathy S."/>
            <person name="van den Berg H."/>
            <person name="Vega-Arreguin J.C."/>
            <person name="Wawra S."/>
            <person name="Young S.K."/>
            <person name="Zeng Q."/>
            <person name="Dieguez-Uribeondo J."/>
            <person name="Russ C."/>
            <person name="Tyler B.M."/>
            <person name="van West P."/>
        </authorList>
    </citation>
    <scope>NUCLEOTIDE SEQUENCE [LARGE SCALE GENOMIC DNA]</scope>
    <source>
        <strain evidence="2 3">CBS 223.65</strain>
    </source>
</reference>
<gene>
    <name evidence="2" type="ORF">SPRG_00526</name>
</gene>
<dbReference type="EMBL" id="KK583190">
    <property type="protein sequence ID" value="KDO34462.1"/>
    <property type="molecule type" value="Genomic_DNA"/>
</dbReference>
<sequence>MDHRHQGLLLRWQQNRLQIRYHSLQMRRYMLQRQDARDPNEMRLMLDDYLRDHGRMQRLARLELREMRANQFHPMVARRQHPFVNEVLDDINMNTDDDVVVVAPPSVARRRAVSLDVNMHKQINVPRMTLDAIQIKGLRHESYEAPPTAYQPHGNEEPLVLQRRFVQDRIAVLSRMKTQLTSIPGDERWATQLVLNRHSIDQPVPMQGGLTALHGLEELVLAFLDGPSLLKCTLTCVRWSRLCRQDTLWEKLLVSPNEGYPLRTLMSCPRPTPAIQVYMLFYTSGLAAGPAFVQQEFIPDEANEAIPTSSRHRDLSTLLESTPIGSVHVSRLLSTKKNWSNALLFPTETAHLHGASCTTLKAWLGKHSPLPPETLRSFCFQLLHGCIALDVAGIAHTDLSLKHVLVFSSDSDAVPLLRIDGHGAWERQSSTYDHESAVWSLIFTTQNREESRWKNLLCSYLYLILDVCLEGRLANLRQQSLLHCLAMDRHSMPRDFRSLAEHGAYLLYHNLPMDTLLHHPYLTQTPWDAVDWLRELHPPRDQSTYLENILALYATPLPPSTSTSPARPIAVPVSDVGPRCLRMAVGEAGLLANRFTCIRAPADATSYWMQALASSQSATLVRLDLSALELSSSTILQGLSLLPHITDLKLPKAMLRESNIERFVVAFANSLLPALSTVEDAFLVAVRRMEESYVKQLEMVDFLLQPTRAV</sequence>